<dbReference type="Gene3D" id="2.115.10.20">
    <property type="entry name" value="Glycosyl hydrolase domain, family 43"/>
    <property type="match status" value="1"/>
</dbReference>
<dbReference type="Pfam" id="PF13385">
    <property type="entry name" value="Laminin_G_3"/>
    <property type="match status" value="1"/>
</dbReference>
<feature type="chain" id="PRO_5039395822" description="Atrophied bacterial Ig domain-containing protein" evidence="4">
    <location>
        <begin position="36"/>
        <end position="982"/>
    </location>
</feature>
<dbReference type="GO" id="GO:0016798">
    <property type="term" value="F:hydrolase activity, acting on glycosyl bonds"/>
    <property type="evidence" value="ECO:0007669"/>
    <property type="project" value="UniProtKB-KW"/>
</dbReference>
<evidence type="ECO:0000256" key="2">
    <source>
        <dbReference type="ARBA" id="ARBA00023295"/>
    </source>
</evidence>
<dbReference type="EMBL" id="DXAM01000056">
    <property type="protein sequence ID" value="HJA04052.1"/>
    <property type="molecule type" value="Genomic_DNA"/>
</dbReference>
<dbReference type="InterPro" id="IPR023296">
    <property type="entry name" value="Glyco_hydro_beta-prop_sf"/>
</dbReference>
<dbReference type="CDD" id="cd08983">
    <property type="entry name" value="GH43_Bt3655-like"/>
    <property type="match status" value="1"/>
</dbReference>
<feature type="domain" description="Atrophied bacterial Ig" evidence="5">
    <location>
        <begin position="283"/>
        <end position="351"/>
    </location>
</feature>
<feature type="domain" description="Atrophied bacterial Ig" evidence="5">
    <location>
        <begin position="361"/>
        <end position="455"/>
    </location>
</feature>
<evidence type="ECO:0000256" key="3">
    <source>
        <dbReference type="SAM" id="MobiDB-lite"/>
    </source>
</evidence>
<dbReference type="PANTHER" id="PTHR43301:SF3">
    <property type="entry name" value="ARABINAN ENDO-1,5-ALPHA-L-ARABINOSIDASE A-RELATED"/>
    <property type="match status" value="1"/>
</dbReference>
<evidence type="ECO:0000313" key="6">
    <source>
        <dbReference type="EMBL" id="HJA04052.1"/>
    </source>
</evidence>
<dbReference type="Pfam" id="PF20578">
    <property type="entry name" value="aBig_2"/>
    <property type="match status" value="2"/>
</dbReference>
<evidence type="ECO:0000256" key="1">
    <source>
        <dbReference type="ARBA" id="ARBA00022801"/>
    </source>
</evidence>
<dbReference type="InterPro" id="IPR013320">
    <property type="entry name" value="ConA-like_dom_sf"/>
</dbReference>
<feature type="signal peptide" evidence="4">
    <location>
        <begin position="1"/>
        <end position="35"/>
    </location>
</feature>
<feature type="region of interest" description="Disordered" evidence="3">
    <location>
        <begin position="763"/>
        <end position="791"/>
    </location>
</feature>
<evidence type="ECO:0000259" key="5">
    <source>
        <dbReference type="Pfam" id="PF20578"/>
    </source>
</evidence>
<accession>A0A9D2KHQ1</accession>
<name>A0A9D2KHQ1_9MICO</name>
<protein>
    <recommendedName>
        <fullName evidence="5">Atrophied bacterial Ig domain-containing protein</fullName>
    </recommendedName>
</protein>
<proteinExistence type="predicted"/>
<sequence length="982" mass="102932">MTTRHPRRGGRALGAMLACAVAVPLGGIGASAAQAAETPAPTAHYDMSHSGASLTDVSGNGRDATLVGASESSFVTAAGDEVLRFDADAYAALPQGLVTADDNDFTVEFTVSSDTPRNHFGWVIGDGIGAWNTTDLGNHIFMSPVSSQSGYDDQVLAGIRVKAGEDNGEVRLPAGGGIGPGFATITMVGSADALTLYVDGEETSTTTHPYTLADIVPTGDVLGYLGRSLYAGDQLLEADVSDVKFWDEALTVEQLRAAQPSAEDKRAADEGLLTLDLAQIVRGDNPDLERVTKPLSLPQQQNGVELTWSSSDEAVVALDGTVSRSIEEDTRVTLTARTSGGSELTFDVTVLAPSIDTDLASIELASTTTENLPLIVAGASEGADIVWESSDPDIVTATDRGYEAPEIGMADPYAGGGIVTRPAYGAGDVDVTLTATATLGDQTATREFEVTIAEQGRTAPDAGYAAAYFRSDGDERIYSAATTENDFFTFEEVADGQPVVDNAEDTTGHRDPYILRSHDGDKYYMIATDLCIGCGTGWGEAQSNGSLKVNVWESTDLVEWTRTNGDGNGGITVNQPEAGMTWAPEAYWDDELQSYVLFFASRLYDDVDHTTGPGYARMFAVVTRDFVNFSSPPATWQDTGYARIDSTIQKIGDYYYRFSKNEDGGAADGLERGKDIFLERSKVLTAPTTESSWDADPESTWQLVDTAMTTPVTGNHGEGPQIAKLNDGDPNNTESGDGYVFLVDNYSAGGYRAFVTSGEAISSSDQSDRLSLRDGWEPRTDGLPDSPRHGSFVSAPQQILDAMHAWSDVEAVESETALEADDRTVTARVSAADGGAVVGSVTFSGSGWTETVALSDGSATVDVPSTVAEVSARYDGYTDGLVAPSDAAPIEIGAPAAFDVTTAPRCAAGKAVLAVTVANPGDAAATVSIATPFGEQSGVTIEAGRSLTRAFSSRSEEIAAGEVTVTDGEAEATASFEAASCG</sequence>
<evidence type="ECO:0000313" key="7">
    <source>
        <dbReference type="Proteomes" id="UP000824220"/>
    </source>
</evidence>
<reference evidence="6" key="2">
    <citation type="submission" date="2021-04" db="EMBL/GenBank/DDBJ databases">
        <authorList>
            <person name="Gilroy R."/>
        </authorList>
    </citation>
    <scope>NUCLEOTIDE SEQUENCE</scope>
    <source>
        <strain evidence="6">ChiHjej8B7-3636</strain>
    </source>
</reference>
<comment type="caution">
    <text evidence="6">The sequence shown here is derived from an EMBL/GenBank/DDBJ whole genome shotgun (WGS) entry which is preliminary data.</text>
</comment>
<keyword evidence="1" id="KW-0378">Hydrolase</keyword>
<dbReference type="AlphaFoldDB" id="A0A9D2KHQ1"/>
<dbReference type="Proteomes" id="UP000824220">
    <property type="component" value="Unassembled WGS sequence"/>
</dbReference>
<keyword evidence="4" id="KW-0732">Signal</keyword>
<dbReference type="Gene3D" id="2.60.120.200">
    <property type="match status" value="1"/>
</dbReference>
<feature type="region of interest" description="Disordered" evidence="3">
    <location>
        <begin position="712"/>
        <end position="731"/>
    </location>
</feature>
<dbReference type="PANTHER" id="PTHR43301">
    <property type="entry name" value="ARABINAN ENDO-1,5-ALPHA-L-ARABINOSIDASE"/>
    <property type="match status" value="1"/>
</dbReference>
<feature type="compositionally biased region" description="Basic and acidic residues" evidence="3">
    <location>
        <begin position="766"/>
        <end position="788"/>
    </location>
</feature>
<dbReference type="InterPro" id="IPR046780">
    <property type="entry name" value="aBig_2"/>
</dbReference>
<keyword evidence="2" id="KW-0326">Glycosidase</keyword>
<evidence type="ECO:0000256" key="4">
    <source>
        <dbReference type="SAM" id="SignalP"/>
    </source>
</evidence>
<gene>
    <name evidence="6" type="ORF">H9800_04255</name>
</gene>
<reference evidence="6" key="1">
    <citation type="journal article" date="2021" name="PeerJ">
        <title>Extensive microbial diversity within the chicken gut microbiome revealed by metagenomics and culture.</title>
        <authorList>
            <person name="Gilroy R."/>
            <person name="Ravi A."/>
            <person name="Getino M."/>
            <person name="Pursley I."/>
            <person name="Horton D.L."/>
            <person name="Alikhan N.F."/>
            <person name="Baker D."/>
            <person name="Gharbi K."/>
            <person name="Hall N."/>
            <person name="Watson M."/>
            <person name="Adriaenssens E.M."/>
            <person name="Foster-Nyarko E."/>
            <person name="Jarju S."/>
            <person name="Secka A."/>
            <person name="Antonio M."/>
            <person name="Oren A."/>
            <person name="Chaudhuri R.R."/>
            <person name="La Ragione R."/>
            <person name="Hildebrand F."/>
            <person name="Pallen M.J."/>
        </authorList>
    </citation>
    <scope>NUCLEOTIDE SEQUENCE</scope>
    <source>
        <strain evidence="6">ChiHjej8B7-3636</strain>
    </source>
</reference>
<dbReference type="SUPFAM" id="SSF75005">
    <property type="entry name" value="Arabinanase/levansucrase/invertase"/>
    <property type="match status" value="1"/>
</dbReference>
<dbReference type="InterPro" id="IPR050727">
    <property type="entry name" value="GH43_arabinanases"/>
</dbReference>
<organism evidence="6 7">
    <name type="scientific">Candidatus Microbacterium stercoravium</name>
    <dbReference type="NCBI Taxonomy" id="2838697"/>
    <lineage>
        <taxon>Bacteria</taxon>
        <taxon>Bacillati</taxon>
        <taxon>Actinomycetota</taxon>
        <taxon>Actinomycetes</taxon>
        <taxon>Micrococcales</taxon>
        <taxon>Microbacteriaceae</taxon>
        <taxon>Microbacterium</taxon>
    </lineage>
</organism>
<dbReference type="SUPFAM" id="SSF49899">
    <property type="entry name" value="Concanavalin A-like lectins/glucanases"/>
    <property type="match status" value="1"/>
</dbReference>